<protein>
    <submittedName>
        <fullName evidence="1">Uncharacterized protein</fullName>
    </submittedName>
</protein>
<dbReference type="EMBL" id="JOJR01001092">
    <property type="protein sequence ID" value="RCN32439.1"/>
    <property type="molecule type" value="Genomic_DNA"/>
</dbReference>
<dbReference type="AlphaFoldDB" id="A0A368FN29"/>
<reference evidence="1 2" key="1">
    <citation type="submission" date="2014-10" db="EMBL/GenBank/DDBJ databases">
        <title>Draft genome of the hookworm Ancylostoma caninum.</title>
        <authorList>
            <person name="Mitreva M."/>
        </authorList>
    </citation>
    <scope>NUCLEOTIDE SEQUENCE [LARGE SCALE GENOMIC DNA]</scope>
    <source>
        <strain evidence="1 2">Baltimore</strain>
    </source>
</reference>
<evidence type="ECO:0000313" key="1">
    <source>
        <dbReference type="EMBL" id="RCN32439.1"/>
    </source>
</evidence>
<keyword evidence="2" id="KW-1185">Reference proteome</keyword>
<feature type="non-terminal residue" evidence="1">
    <location>
        <position position="1"/>
    </location>
</feature>
<accession>A0A368FN29</accession>
<evidence type="ECO:0000313" key="2">
    <source>
        <dbReference type="Proteomes" id="UP000252519"/>
    </source>
</evidence>
<name>A0A368FN29_ANCCA</name>
<dbReference type="Proteomes" id="UP000252519">
    <property type="component" value="Unassembled WGS sequence"/>
</dbReference>
<proteinExistence type="predicted"/>
<comment type="caution">
    <text evidence="1">The sequence shown here is derived from an EMBL/GenBank/DDBJ whole genome shotgun (WGS) entry which is preliminary data.</text>
</comment>
<gene>
    <name evidence="1" type="ORF">ANCCAN_21758</name>
</gene>
<organism evidence="1 2">
    <name type="scientific">Ancylostoma caninum</name>
    <name type="common">Dog hookworm</name>
    <dbReference type="NCBI Taxonomy" id="29170"/>
    <lineage>
        <taxon>Eukaryota</taxon>
        <taxon>Metazoa</taxon>
        <taxon>Ecdysozoa</taxon>
        <taxon>Nematoda</taxon>
        <taxon>Chromadorea</taxon>
        <taxon>Rhabditida</taxon>
        <taxon>Rhabditina</taxon>
        <taxon>Rhabditomorpha</taxon>
        <taxon>Strongyloidea</taxon>
        <taxon>Ancylostomatidae</taxon>
        <taxon>Ancylostomatinae</taxon>
        <taxon>Ancylostoma</taxon>
    </lineage>
</organism>
<sequence>SERRSDFNNQQLQQWEGRSNENLCSIAKCSHINAQWARCQYCSRAEARESMKLDLRSLFFLTGFLQKRTIHP</sequence>